<dbReference type="PANTHER" id="PTHR43791:SF47">
    <property type="entry name" value="MAJOR FACILITATOR SUPERFAMILY (MFS) PROFILE DOMAIN-CONTAINING PROTEIN-RELATED"/>
    <property type="match status" value="1"/>
</dbReference>
<dbReference type="RefSeq" id="XP_016217738.1">
    <property type="nucleotide sequence ID" value="XM_016354726.1"/>
</dbReference>
<evidence type="ECO:0000256" key="2">
    <source>
        <dbReference type="ARBA" id="ARBA00022448"/>
    </source>
</evidence>
<feature type="transmembrane region" description="Helical" evidence="6">
    <location>
        <begin position="290"/>
        <end position="315"/>
    </location>
</feature>
<protein>
    <recommendedName>
        <fullName evidence="7">Major facilitator superfamily (MFS) profile domain-containing protein</fullName>
    </recommendedName>
</protein>
<sequence length="493" mass="54815">MSTGVDMEKSGVEHLDRSLSKDITRNTSEENILAEFTQEEIQKVKHRVDRRLVTTVGFMYCISLMDRTNLSAAAIAGMTAELKLNVLMGGVSRYSVVTLVFFATYIVFQFPSTVVIRYLGPRNHLAGITVGWGAVMIGMGFVKDYHSLAALRVILGILEAGFFPGCVYLLSTWYTRYDMHKRYSVFYFIGSLASACAGILAYGLMQMDGLEGYRGWRWIFIIEGVLTCVIGILGYFLIVGFPDDAHKNWHFLNERETKMVMARVDQDRGDAHGEPFNWKKFLGAGLDLKIWGFAWIFGMTTTVTYALAYFLPIILRIGMGFSVGKSQCLVAPPYGAAGIWMYTTGYIGDKYHIRGPIILLNSVIAIVGLPLIGWVENVGVRYFGVFLVCMGANANVPACMTYQANNIRGHWKRAFCSATLVGFGGVGGIIGSLVFREQDSPGYRPGLWACVTSQLIIIAIVIALTIKFKIDNRKVERGELKIEDSEAGFKYTI</sequence>
<evidence type="ECO:0000256" key="3">
    <source>
        <dbReference type="ARBA" id="ARBA00022692"/>
    </source>
</evidence>
<evidence type="ECO:0000256" key="6">
    <source>
        <dbReference type="SAM" id="Phobius"/>
    </source>
</evidence>
<dbReference type="VEuPathDB" id="FungiDB:PV09_01783"/>
<dbReference type="InParanoid" id="A0A0D2B9E6"/>
<feature type="transmembrane region" description="Helical" evidence="6">
    <location>
        <begin position="96"/>
        <end position="119"/>
    </location>
</feature>
<reference evidence="8 9" key="1">
    <citation type="submission" date="2015-01" db="EMBL/GenBank/DDBJ databases">
        <title>The Genome Sequence of Ochroconis gallopava CBS43764.</title>
        <authorList>
            <consortium name="The Broad Institute Genomics Platform"/>
            <person name="Cuomo C."/>
            <person name="de Hoog S."/>
            <person name="Gorbushina A."/>
            <person name="Stielow B."/>
            <person name="Teixiera M."/>
            <person name="Abouelleil A."/>
            <person name="Chapman S.B."/>
            <person name="Priest M."/>
            <person name="Young S.K."/>
            <person name="Wortman J."/>
            <person name="Nusbaum C."/>
            <person name="Birren B."/>
        </authorList>
    </citation>
    <scope>NUCLEOTIDE SEQUENCE [LARGE SCALE GENOMIC DNA]</scope>
    <source>
        <strain evidence="8 9">CBS 43764</strain>
    </source>
</reference>
<comment type="subcellular location">
    <subcellularLocation>
        <location evidence="1">Membrane</location>
        <topology evidence="1">Multi-pass membrane protein</topology>
    </subcellularLocation>
</comment>
<gene>
    <name evidence="8" type="ORF">PV09_01783</name>
</gene>
<keyword evidence="2" id="KW-0813">Transport</keyword>
<evidence type="ECO:0000313" key="9">
    <source>
        <dbReference type="Proteomes" id="UP000053259"/>
    </source>
</evidence>
<dbReference type="PANTHER" id="PTHR43791">
    <property type="entry name" value="PERMEASE-RELATED"/>
    <property type="match status" value="1"/>
</dbReference>
<keyword evidence="9" id="KW-1185">Reference proteome</keyword>
<keyword evidence="3 6" id="KW-0812">Transmembrane</keyword>
<dbReference type="FunFam" id="1.20.1250.20:FF:000409">
    <property type="entry name" value="MFS general substrate transporter"/>
    <property type="match status" value="1"/>
</dbReference>
<evidence type="ECO:0000313" key="8">
    <source>
        <dbReference type="EMBL" id="KIW07869.1"/>
    </source>
</evidence>
<dbReference type="EMBL" id="KN847532">
    <property type="protein sequence ID" value="KIW07869.1"/>
    <property type="molecule type" value="Genomic_DNA"/>
</dbReference>
<feature type="domain" description="Major facilitator superfamily (MFS) profile" evidence="7">
    <location>
        <begin position="52"/>
        <end position="471"/>
    </location>
</feature>
<dbReference type="HOGENOM" id="CLU_001265_0_1_1"/>
<feature type="transmembrane region" description="Helical" evidence="6">
    <location>
        <begin position="149"/>
        <end position="171"/>
    </location>
</feature>
<dbReference type="Proteomes" id="UP000053259">
    <property type="component" value="Unassembled WGS sequence"/>
</dbReference>
<dbReference type="GO" id="GO:0022857">
    <property type="term" value="F:transmembrane transporter activity"/>
    <property type="evidence" value="ECO:0007669"/>
    <property type="project" value="InterPro"/>
</dbReference>
<feature type="transmembrane region" description="Helical" evidence="6">
    <location>
        <begin position="183"/>
        <end position="204"/>
    </location>
</feature>
<dbReference type="InterPro" id="IPR020846">
    <property type="entry name" value="MFS_dom"/>
</dbReference>
<dbReference type="OrthoDB" id="3639251at2759"/>
<feature type="transmembrane region" description="Helical" evidence="6">
    <location>
        <begin position="414"/>
        <end position="434"/>
    </location>
</feature>
<dbReference type="FunFam" id="1.20.1250.20:FF:000511">
    <property type="entry name" value="MFS general substrate transporter"/>
    <property type="match status" value="1"/>
</dbReference>
<evidence type="ECO:0000256" key="4">
    <source>
        <dbReference type="ARBA" id="ARBA00022989"/>
    </source>
</evidence>
<keyword evidence="4 6" id="KW-1133">Transmembrane helix</keyword>
<name>A0A0D2B9E6_9PEZI</name>
<accession>A0A0D2B9E6</accession>
<feature type="transmembrane region" description="Helical" evidence="6">
    <location>
        <begin position="381"/>
        <end position="402"/>
    </location>
</feature>
<dbReference type="GO" id="GO:0016020">
    <property type="term" value="C:membrane"/>
    <property type="evidence" value="ECO:0007669"/>
    <property type="project" value="UniProtKB-SubCell"/>
</dbReference>
<dbReference type="SUPFAM" id="SSF103473">
    <property type="entry name" value="MFS general substrate transporter"/>
    <property type="match status" value="1"/>
</dbReference>
<dbReference type="PROSITE" id="PS50850">
    <property type="entry name" value="MFS"/>
    <property type="match status" value="1"/>
</dbReference>
<dbReference type="Gene3D" id="1.20.1250.20">
    <property type="entry name" value="MFS general substrate transporter like domains"/>
    <property type="match status" value="2"/>
</dbReference>
<dbReference type="InterPro" id="IPR036259">
    <property type="entry name" value="MFS_trans_sf"/>
</dbReference>
<evidence type="ECO:0000256" key="5">
    <source>
        <dbReference type="ARBA" id="ARBA00023136"/>
    </source>
</evidence>
<dbReference type="Pfam" id="PF07690">
    <property type="entry name" value="MFS_1"/>
    <property type="match status" value="1"/>
</dbReference>
<dbReference type="GeneID" id="27309756"/>
<dbReference type="InterPro" id="IPR011701">
    <property type="entry name" value="MFS"/>
</dbReference>
<feature type="transmembrane region" description="Helical" evidence="6">
    <location>
        <begin position="357"/>
        <end position="375"/>
    </location>
</feature>
<organism evidence="8 9">
    <name type="scientific">Verruconis gallopava</name>
    <dbReference type="NCBI Taxonomy" id="253628"/>
    <lineage>
        <taxon>Eukaryota</taxon>
        <taxon>Fungi</taxon>
        <taxon>Dikarya</taxon>
        <taxon>Ascomycota</taxon>
        <taxon>Pezizomycotina</taxon>
        <taxon>Dothideomycetes</taxon>
        <taxon>Pleosporomycetidae</taxon>
        <taxon>Venturiales</taxon>
        <taxon>Sympoventuriaceae</taxon>
        <taxon>Verruconis</taxon>
    </lineage>
</organism>
<evidence type="ECO:0000256" key="1">
    <source>
        <dbReference type="ARBA" id="ARBA00004141"/>
    </source>
</evidence>
<evidence type="ECO:0000259" key="7">
    <source>
        <dbReference type="PROSITE" id="PS50850"/>
    </source>
</evidence>
<feature type="transmembrane region" description="Helical" evidence="6">
    <location>
        <begin position="216"/>
        <end position="238"/>
    </location>
</feature>
<keyword evidence="5 6" id="KW-0472">Membrane</keyword>
<dbReference type="AlphaFoldDB" id="A0A0D2B9E6"/>
<feature type="transmembrane region" description="Helical" evidence="6">
    <location>
        <begin position="125"/>
        <end position="142"/>
    </location>
</feature>
<feature type="transmembrane region" description="Helical" evidence="6">
    <location>
        <begin position="446"/>
        <end position="466"/>
    </location>
</feature>
<proteinExistence type="predicted"/>